<dbReference type="AlphaFoldDB" id="A0A9P8EVB5"/>
<protein>
    <submittedName>
        <fullName evidence="4">Pfs domain-containing protein</fullName>
    </submittedName>
</protein>
<dbReference type="PANTHER" id="PTHR46082:SF11">
    <property type="entry name" value="AAA+ ATPASE DOMAIN-CONTAINING PROTEIN-RELATED"/>
    <property type="match status" value="1"/>
</dbReference>
<sequence length="534" mass="58634">MTKEESRAHFLAWEDTERDRLVLQFYEFAGSARVFEGASEARESLDDWIQGEELNQTTKWFEFRLNASCAMGHIYLISDYGPVEIMTDSVFKNDMFDANGVGRAIGSGATDMSTTQEIGRATSDEIRGENIHTAIQYTIGWICALPIELAAAVKMLDEEHPRLPQDPKDDNSYRFGRIGNHNIVIGCLPHGRFGLVSAASVALQMKNSFDNLRIGLMVGIGGAVPSQETDIRLGDIVVSSPAGQHGGVVQYDLGKTRLDGEVERMGSLNSPPNALLHVVTEMIAAQEMGELQINTYLSRLADQLPAGKGCTECGGSENQVLREEREDNTPVIHYGTIASGNQVMKDAYTRDKLSHELGGVLCYEMEAAGLMNNFPCLVIRGISDYSDTHKNDGWRRYAAAVAAAYAKDLLGHLASAKVAQTETLNKLMGDLSQGMARNQILIEEVGTRLDSEGVLGDSRFSNWRDSESGLLWLHGIAGCGKTTLTSKIIDHLSNKPSSSGCAHLAYWYFQFSNPDTQHISKRARLVEEAWTTGK</sequence>
<dbReference type="EMBL" id="JAHFXF010000033">
    <property type="protein sequence ID" value="KAG9699441.1"/>
    <property type="molecule type" value="Genomic_DNA"/>
</dbReference>
<accession>A0A9P8EVB5</accession>
<dbReference type="Gene3D" id="3.40.50.300">
    <property type="entry name" value="P-loop containing nucleotide triphosphate hydrolases"/>
    <property type="match status" value="1"/>
</dbReference>
<dbReference type="SUPFAM" id="SSF53167">
    <property type="entry name" value="Purine and uridine phosphorylases"/>
    <property type="match status" value="1"/>
</dbReference>
<gene>
    <name evidence="4" type="ORF">KCU76_g1496</name>
</gene>
<dbReference type="InterPro" id="IPR053137">
    <property type="entry name" value="NLR-like"/>
</dbReference>
<evidence type="ECO:0000259" key="3">
    <source>
        <dbReference type="Pfam" id="PF24883"/>
    </source>
</evidence>
<feature type="non-terminal residue" evidence="4">
    <location>
        <position position="534"/>
    </location>
</feature>
<organism evidence="4 5">
    <name type="scientific">Aureobasidium melanogenum</name>
    <name type="common">Aureobasidium pullulans var. melanogenum</name>
    <dbReference type="NCBI Taxonomy" id="46634"/>
    <lineage>
        <taxon>Eukaryota</taxon>
        <taxon>Fungi</taxon>
        <taxon>Dikarya</taxon>
        <taxon>Ascomycota</taxon>
        <taxon>Pezizomycotina</taxon>
        <taxon>Dothideomycetes</taxon>
        <taxon>Dothideomycetidae</taxon>
        <taxon>Dothideales</taxon>
        <taxon>Saccotheciaceae</taxon>
        <taxon>Aureobasidium</taxon>
    </lineage>
</organism>
<evidence type="ECO:0000313" key="4">
    <source>
        <dbReference type="EMBL" id="KAG9699441.1"/>
    </source>
</evidence>
<comment type="caution">
    <text evidence="4">The sequence shown here is derived from an EMBL/GenBank/DDBJ whole genome shotgun (WGS) entry which is preliminary data.</text>
</comment>
<evidence type="ECO:0000313" key="5">
    <source>
        <dbReference type="Proteomes" id="UP000779574"/>
    </source>
</evidence>
<evidence type="ECO:0000259" key="2">
    <source>
        <dbReference type="Pfam" id="PF01048"/>
    </source>
</evidence>
<name>A0A9P8EVB5_AURME</name>
<dbReference type="InterPro" id="IPR035994">
    <property type="entry name" value="Nucleoside_phosphorylase_sf"/>
</dbReference>
<proteinExistence type="predicted"/>
<reference evidence="4" key="2">
    <citation type="submission" date="2021-08" db="EMBL/GenBank/DDBJ databases">
        <authorList>
            <person name="Gostincar C."/>
            <person name="Sun X."/>
            <person name="Song Z."/>
            <person name="Gunde-Cimerman N."/>
        </authorList>
    </citation>
    <scope>NUCLEOTIDE SEQUENCE</scope>
    <source>
        <strain evidence="4">EXF-9911</strain>
    </source>
</reference>
<feature type="domain" description="Nucleoside phosphorylase" evidence="2">
    <location>
        <begin position="138"/>
        <end position="396"/>
    </location>
</feature>
<dbReference type="Pfam" id="PF24883">
    <property type="entry name" value="NPHP3_N"/>
    <property type="match status" value="1"/>
</dbReference>
<dbReference type="GO" id="GO:0009116">
    <property type="term" value="P:nucleoside metabolic process"/>
    <property type="evidence" value="ECO:0007669"/>
    <property type="project" value="InterPro"/>
</dbReference>
<dbReference type="GO" id="GO:0003824">
    <property type="term" value="F:catalytic activity"/>
    <property type="evidence" value="ECO:0007669"/>
    <property type="project" value="InterPro"/>
</dbReference>
<dbReference type="Gene3D" id="3.40.50.1580">
    <property type="entry name" value="Nucleoside phosphorylase domain"/>
    <property type="match status" value="1"/>
</dbReference>
<dbReference type="InterPro" id="IPR000845">
    <property type="entry name" value="Nucleoside_phosphorylase_d"/>
</dbReference>
<feature type="domain" description="Nephrocystin 3-like N-terminal" evidence="3">
    <location>
        <begin position="454"/>
        <end position="521"/>
    </location>
</feature>
<evidence type="ECO:0000256" key="1">
    <source>
        <dbReference type="ARBA" id="ARBA00022737"/>
    </source>
</evidence>
<dbReference type="Proteomes" id="UP000779574">
    <property type="component" value="Unassembled WGS sequence"/>
</dbReference>
<dbReference type="InterPro" id="IPR056884">
    <property type="entry name" value="NPHP3-like_N"/>
</dbReference>
<keyword evidence="1" id="KW-0677">Repeat</keyword>
<dbReference type="PANTHER" id="PTHR46082">
    <property type="entry name" value="ATP/GTP-BINDING PROTEIN-RELATED"/>
    <property type="match status" value="1"/>
</dbReference>
<dbReference type="SUPFAM" id="SSF52540">
    <property type="entry name" value="P-loop containing nucleoside triphosphate hydrolases"/>
    <property type="match status" value="1"/>
</dbReference>
<dbReference type="InterPro" id="IPR027417">
    <property type="entry name" value="P-loop_NTPase"/>
</dbReference>
<dbReference type="Pfam" id="PF01048">
    <property type="entry name" value="PNP_UDP_1"/>
    <property type="match status" value="1"/>
</dbReference>
<reference evidence="4" key="1">
    <citation type="journal article" date="2021" name="J Fungi (Basel)">
        <title>Virulence traits and population genomics of the black yeast Aureobasidium melanogenum.</title>
        <authorList>
            <person name="Cernosa A."/>
            <person name="Sun X."/>
            <person name="Gostincar C."/>
            <person name="Fang C."/>
            <person name="Gunde-Cimerman N."/>
            <person name="Song Z."/>
        </authorList>
    </citation>
    <scope>NUCLEOTIDE SEQUENCE</scope>
    <source>
        <strain evidence="4">EXF-9911</strain>
    </source>
</reference>